<evidence type="ECO:0000313" key="2">
    <source>
        <dbReference type="Proteomes" id="UP000029121"/>
    </source>
</evidence>
<reference evidence="2" key="1">
    <citation type="journal article" date="2013" name="Nat. Genet.">
        <title>The Capsella rubella genome and the genomic consequences of rapid mating system evolution.</title>
        <authorList>
            <person name="Slotte T."/>
            <person name="Hazzouri K.M."/>
            <person name="Agren J.A."/>
            <person name="Koenig D."/>
            <person name="Maumus F."/>
            <person name="Guo Y.L."/>
            <person name="Steige K."/>
            <person name="Platts A.E."/>
            <person name="Escobar J.S."/>
            <person name="Newman L.K."/>
            <person name="Wang W."/>
            <person name="Mandakova T."/>
            <person name="Vello E."/>
            <person name="Smith L.M."/>
            <person name="Henz S.R."/>
            <person name="Steffen J."/>
            <person name="Takuno S."/>
            <person name="Brandvain Y."/>
            <person name="Coop G."/>
            <person name="Andolfatto P."/>
            <person name="Hu T.T."/>
            <person name="Blanchette M."/>
            <person name="Clark R.M."/>
            <person name="Quesneville H."/>
            <person name="Nordborg M."/>
            <person name="Gaut B.S."/>
            <person name="Lysak M.A."/>
            <person name="Jenkins J."/>
            <person name="Grimwood J."/>
            <person name="Chapman J."/>
            <person name="Prochnik S."/>
            <person name="Shu S."/>
            <person name="Rokhsar D."/>
            <person name="Schmutz J."/>
            <person name="Weigel D."/>
            <person name="Wright S.I."/>
        </authorList>
    </citation>
    <scope>NUCLEOTIDE SEQUENCE [LARGE SCALE GENOMIC DNA]</scope>
    <source>
        <strain evidence="2">cv. Monte Gargano</strain>
    </source>
</reference>
<sequence>MEKISIKCDFLIFLAVISVMMSSVTIQNVEAKRLLHEAIPETKLHHDEVSTQVITPQIFQCREGCTLKCVPNIFIVECFCLC</sequence>
<gene>
    <name evidence="1" type="ORF">CARUB_v10015063mg</name>
</gene>
<name>R0I617_9BRAS</name>
<protein>
    <submittedName>
        <fullName evidence="1">Uncharacterized protein</fullName>
    </submittedName>
</protein>
<keyword evidence="2" id="KW-1185">Reference proteome</keyword>
<dbReference type="Proteomes" id="UP000029121">
    <property type="component" value="Unassembled WGS sequence"/>
</dbReference>
<dbReference type="OrthoDB" id="1042276at2759"/>
<organism evidence="1 2">
    <name type="scientific">Capsella rubella</name>
    <dbReference type="NCBI Taxonomy" id="81985"/>
    <lineage>
        <taxon>Eukaryota</taxon>
        <taxon>Viridiplantae</taxon>
        <taxon>Streptophyta</taxon>
        <taxon>Embryophyta</taxon>
        <taxon>Tracheophyta</taxon>
        <taxon>Spermatophyta</taxon>
        <taxon>Magnoliopsida</taxon>
        <taxon>eudicotyledons</taxon>
        <taxon>Gunneridae</taxon>
        <taxon>Pentapetalae</taxon>
        <taxon>rosids</taxon>
        <taxon>malvids</taxon>
        <taxon>Brassicales</taxon>
        <taxon>Brassicaceae</taxon>
        <taxon>Camelineae</taxon>
        <taxon>Capsella</taxon>
    </lineage>
</organism>
<proteinExistence type="predicted"/>
<accession>R0I617</accession>
<dbReference type="AlphaFoldDB" id="R0I617"/>
<evidence type="ECO:0000313" key="1">
    <source>
        <dbReference type="EMBL" id="EOA31838.1"/>
    </source>
</evidence>
<dbReference type="KEGG" id="crb:17892837"/>
<dbReference type="EMBL" id="KB870807">
    <property type="protein sequence ID" value="EOA31838.1"/>
    <property type="molecule type" value="Genomic_DNA"/>
</dbReference>